<reference evidence="2" key="1">
    <citation type="submission" date="2020-05" db="EMBL/GenBank/DDBJ databases">
        <title>Phylogenomic resolution of chytrid fungi.</title>
        <authorList>
            <person name="Stajich J.E."/>
            <person name="Amses K."/>
            <person name="Simmons R."/>
            <person name="Seto K."/>
            <person name="Myers J."/>
            <person name="Bonds A."/>
            <person name="Quandt C.A."/>
            <person name="Barry K."/>
            <person name="Liu P."/>
            <person name="Grigoriev I."/>
            <person name="Longcore J.E."/>
            <person name="James T.Y."/>
        </authorList>
    </citation>
    <scope>NUCLEOTIDE SEQUENCE</scope>
    <source>
        <strain evidence="2">JEL0513</strain>
    </source>
</reference>
<evidence type="ECO:0000313" key="2">
    <source>
        <dbReference type="EMBL" id="KAJ3140381.1"/>
    </source>
</evidence>
<feature type="compositionally biased region" description="Polar residues" evidence="1">
    <location>
        <begin position="95"/>
        <end position="106"/>
    </location>
</feature>
<evidence type="ECO:0000313" key="3">
    <source>
        <dbReference type="Proteomes" id="UP001211907"/>
    </source>
</evidence>
<proteinExistence type="predicted"/>
<dbReference type="Proteomes" id="UP001211907">
    <property type="component" value="Unassembled WGS sequence"/>
</dbReference>
<dbReference type="EMBL" id="JADGJH010000054">
    <property type="protein sequence ID" value="KAJ3140381.1"/>
    <property type="molecule type" value="Genomic_DNA"/>
</dbReference>
<feature type="region of interest" description="Disordered" evidence="1">
    <location>
        <begin position="71"/>
        <end position="116"/>
    </location>
</feature>
<sequence>MKRERVSDPESSGAVETGVVEIDEVRDFYARFRTLISVMKARVCCRRKCIEGMRRRDGTFVTFNARKKNGGHYKECDQCRGHTHDKNKDPDVGNAKNNPKPNQLKTLVTKGNAAVL</sequence>
<comment type="caution">
    <text evidence="2">The sequence shown here is derived from an EMBL/GenBank/DDBJ whole genome shotgun (WGS) entry which is preliminary data.</text>
</comment>
<name>A0AAD5TBJ4_9FUNG</name>
<accession>A0AAD5TBJ4</accession>
<protein>
    <submittedName>
        <fullName evidence="2">Uncharacterized protein</fullName>
    </submittedName>
</protein>
<dbReference type="AlphaFoldDB" id="A0AAD5TBJ4"/>
<feature type="compositionally biased region" description="Basic and acidic residues" evidence="1">
    <location>
        <begin position="72"/>
        <end position="91"/>
    </location>
</feature>
<evidence type="ECO:0000256" key="1">
    <source>
        <dbReference type="SAM" id="MobiDB-lite"/>
    </source>
</evidence>
<keyword evidence="3" id="KW-1185">Reference proteome</keyword>
<gene>
    <name evidence="2" type="ORF">HK100_010065</name>
</gene>
<organism evidence="2 3">
    <name type="scientific">Physocladia obscura</name>
    <dbReference type="NCBI Taxonomy" id="109957"/>
    <lineage>
        <taxon>Eukaryota</taxon>
        <taxon>Fungi</taxon>
        <taxon>Fungi incertae sedis</taxon>
        <taxon>Chytridiomycota</taxon>
        <taxon>Chytridiomycota incertae sedis</taxon>
        <taxon>Chytridiomycetes</taxon>
        <taxon>Chytridiales</taxon>
        <taxon>Chytriomycetaceae</taxon>
        <taxon>Physocladia</taxon>
    </lineage>
</organism>